<dbReference type="Gene3D" id="3.40.80.10">
    <property type="entry name" value="Peptidoglycan recognition protein-like"/>
    <property type="match status" value="1"/>
</dbReference>
<dbReference type="Proteomes" id="UP000483362">
    <property type="component" value="Unassembled WGS sequence"/>
</dbReference>
<dbReference type="InterPro" id="IPR036505">
    <property type="entry name" value="Amidase/PGRP_sf"/>
</dbReference>
<dbReference type="GO" id="GO:0009253">
    <property type="term" value="P:peptidoglycan catabolic process"/>
    <property type="evidence" value="ECO:0007669"/>
    <property type="project" value="InterPro"/>
</dbReference>
<keyword evidence="3" id="KW-0378">Hydrolase</keyword>
<keyword evidence="4" id="KW-0961">Cell wall biogenesis/degradation</keyword>
<evidence type="ECO:0000313" key="7">
    <source>
        <dbReference type="EMBL" id="MSS17209.1"/>
    </source>
</evidence>
<evidence type="ECO:0000256" key="3">
    <source>
        <dbReference type="ARBA" id="ARBA00022801"/>
    </source>
</evidence>
<feature type="compositionally biased region" description="Polar residues" evidence="5">
    <location>
        <begin position="267"/>
        <end position="286"/>
    </location>
</feature>
<gene>
    <name evidence="7" type="ORF">FYJ29_05455</name>
</gene>
<dbReference type="EC" id="3.5.1.28" evidence="2"/>
<comment type="caution">
    <text evidence="7">The sequence shown here is derived from an EMBL/GenBank/DDBJ whole genome shotgun (WGS) entry which is preliminary data.</text>
</comment>
<dbReference type="GO" id="GO:0009254">
    <property type="term" value="P:peptidoglycan turnover"/>
    <property type="evidence" value="ECO:0007669"/>
    <property type="project" value="TreeGrafter"/>
</dbReference>
<dbReference type="AlphaFoldDB" id="A0A6L5X9X8"/>
<dbReference type="EMBL" id="VULT01000006">
    <property type="protein sequence ID" value="MSS17209.1"/>
    <property type="molecule type" value="Genomic_DNA"/>
</dbReference>
<sequence length="286" mass="32120">MMACLVVFYSCEGDKITEQPSTEIGKVGEHNATKRLDSLQTADSMRIADSVATIRQLAEKIDTPKAIQQKTNVAIDDTTFDMDRIKEYLGSGYHAVDTVRNVDVIIIHSSYFLNSRDTFSVKGVISEYHHYHVSAHYLIDREGKIYNLVDENDVSYQAGESYLPADPSREHLNGNSIGIEVISTPTAAPTAAQYDALVNLVDDIRARRSIKYIYRHSDVSPGRKTDPWSFDWPYFLSRIDFKNPDPVPRKSISVNDEIDQKIGIVKTQKSTSEPISPNTMSPNTVN</sequence>
<dbReference type="CDD" id="cd06583">
    <property type="entry name" value="PGRP"/>
    <property type="match status" value="1"/>
</dbReference>
<dbReference type="Pfam" id="PF01510">
    <property type="entry name" value="Amidase_2"/>
    <property type="match status" value="1"/>
</dbReference>
<dbReference type="InterPro" id="IPR002502">
    <property type="entry name" value="Amidase_domain"/>
</dbReference>
<dbReference type="RefSeq" id="WP_154326540.1">
    <property type="nucleotide sequence ID" value="NZ_CP045696.1"/>
</dbReference>
<protein>
    <recommendedName>
        <fullName evidence="2">N-acetylmuramoyl-L-alanine amidase</fullName>
        <ecNumber evidence="2">3.5.1.28</ecNumber>
    </recommendedName>
</protein>
<evidence type="ECO:0000256" key="1">
    <source>
        <dbReference type="ARBA" id="ARBA00001561"/>
    </source>
</evidence>
<accession>A0A6L5X9X8</accession>
<dbReference type="SMART" id="SM00644">
    <property type="entry name" value="Ami_2"/>
    <property type="match status" value="1"/>
</dbReference>
<evidence type="ECO:0000256" key="2">
    <source>
        <dbReference type="ARBA" id="ARBA00011901"/>
    </source>
</evidence>
<dbReference type="PANTHER" id="PTHR30417:SF1">
    <property type="entry name" value="N-ACETYLMURAMOYL-L-ALANINE AMIDASE AMID"/>
    <property type="match status" value="1"/>
</dbReference>
<dbReference type="InterPro" id="IPR051206">
    <property type="entry name" value="NAMLAA_amidase_2"/>
</dbReference>
<proteinExistence type="predicted"/>
<dbReference type="SUPFAM" id="SSF55846">
    <property type="entry name" value="N-acetylmuramoyl-L-alanine amidase-like"/>
    <property type="match status" value="1"/>
</dbReference>
<evidence type="ECO:0000256" key="5">
    <source>
        <dbReference type="SAM" id="MobiDB-lite"/>
    </source>
</evidence>
<keyword evidence="8" id="KW-1185">Reference proteome</keyword>
<reference evidence="7 8" key="1">
    <citation type="submission" date="2019-08" db="EMBL/GenBank/DDBJ databases">
        <title>In-depth cultivation of the pig gut microbiome towards novel bacterial diversity and tailored functional studies.</title>
        <authorList>
            <person name="Wylensek D."/>
            <person name="Hitch T.C.A."/>
            <person name="Clavel T."/>
        </authorList>
    </citation>
    <scope>NUCLEOTIDE SEQUENCE [LARGE SCALE GENOMIC DNA]</scope>
    <source>
        <strain evidence="7 8">Oil-RF-744-WCA-WT-10</strain>
    </source>
</reference>
<evidence type="ECO:0000259" key="6">
    <source>
        <dbReference type="SMART" id="SM00644"/>
    </source>
</evidence>
<name>A0A6L5X9X8_9BACT</name>
<dbReference type="PANTHER" id="PTHR30417">
    <property type="entry name" value="N-ACETYLMURAMOYL-L-ALANINE AMIDASE AMID"/>
    <property type="match status" value="1"/>
</dbReference>
<evidence type="ECO:0000256" key="4">
    <source>
        <dbReference type="ARBA" id="ARBA00023316"/>
    </source>
</evidence>
<evidence type="ECO:0000313" key="8">
    <source>
        <dbReference type="Proteomes" id="UP000483362"/>
    </source>
</evidence>
<dbReference type="GO" id="GO:0008745">
    <property type="term" value="F:N-acetylmuramoyl-L-alanine amidase activity"/>
    <property type="evidence" value="ECO:0007669"/>
    <property type="project" value="UniProtKB-EC"/>
</dbReference>
<feature type="domain" description="N-acetylmuramoyl-L-alanine amidase" evidence="6">
    <location>
        <begin position="91"/>
        <end position="228"/>
    </location>
</feature>
<dbReference type="GO" id="GO:0071555">
    <property type="term" value="P:cell wall organization"/>
    <property type="evidence" value="ECO:0007669"/>
    <property type="project" value="UniProtKB-KW"/>
</dbReference>
<comment type="catalytic activity">
    <reaction evidence="1">
        <text>Hydrolyzes the link between N-acetylmuramoyl residues and L-amino acid residues in certain cell-wall glycopeptides.</text>
        <dbReference type="EC" id="3.5.1.28"/>
    </reaction>
</comment>
<feature type="region of interest" description="Disordered" evidence="5">
    <location>
        <begin position="264"/>
        <end position="286"/>
    </location>
</feature>
<organism evidence="7 8">
    <name type="scientific">Sodaliphilus pleomorphus</name>
    <dbReference type="NCBI Taxonomy" id="2606626"/>
    <lineage>
        <taxon>Bacteria</taxon>
        <taxon>Pseudomonadati</taxon>
        <taxon>Bacteroidota</taxon>
        <taxon>Bacteroidia</taxon>
        <taxon>Bacteroidales</taxon>
        <taxon>Muribaculaceae</taxon>
        <taxon>Sodaliphilus</taxon>
    </lineage>
</organism>